<dbReference type="Proteomes" id="UP000667802">
    <property type="component" value="Unassembled WGS sequence"/>
</dbReference>
<protein>
    <submittedName>
        <fullName evidence="2">COP23 domain-containing protein</fullName>
    </submittedName>
</protein>
<sequence>MNKQMFGQVLTKVTRVFAITSLSTFATTVAIMNQPSYAGTPTFYCGHNSQGLPVTFARTQDGKNVPMIRWLSNNYFSEKLTPEKRCQEVSRRFQRNFDNGNLRFINAGILRGQPVVCAAPQKKSPCTSSTLLFTLKRGSDANATARKLFYNSDSANGNGIDEVGGDKNNDPLSIDLESYLYFTPSQPDTKSLLKLKIKN</sequence>
<feature type="chain" id="PRO_5042823334" evidence="1">
    <location>
        <begin position="27"/>
        <end position="199"/>
    </location>
</feature>
<dbReference type="RefSeq" id="WP_243902578.1">
    <property type="nucleotide sequence ID" value="NZ_CAWQFN010000486.1"/>
</dbReference>
<reference evidence="3" key="1">
    <citation type="journal article" date="2021" name="Science">
        <title>Hunting the eagle killer: A cyanobacterial neurotoxin causes vacuolar myelinopathy.</title>
        <authorList>
            <person name="Breinlinger S."/>
            <person name="Phillips T.J."/>
            <person name="Haram B.N."/>
            <person name="Mares J."/>
            <person name="Martinez Yerena J.A."/>
            <person name="Hrouzek P."/>
            <person name="Sobotka R."/>
            <person name="Henderson W.M."/>
            <person name="Schmieder P."/>
            <person name="Williams S.M."/>
            <person name="Lauderdale J.D."/>
            <person name="Wilde H.D."/>
            <person name="Gerrin W."/>
            <person name="Kust A."/>
            <person name="Washington J.W."/>
            <person name="Wagner C."/>
            <person name="Geier B."/>
            <person name="Liebeke M."/>
            <person name="Enke H."/>
            <person name="Niedermeyer T.H.J."/>
            <person name="Wilde S.B."/>
        </authorList>
    </citation>
    <scope>NUCLEOTIDE SEQUENCE [LARGE SCALE GENOMIC DNA]</scope>
    <source>
        <strain evidence="3">Thurmond2011</strain>
    </source>
</reference>
<dbReference type="Pfam" id="PF14218">
    <property type="entry name" value="COP23"/>
    <property type="match status" value="1"/>
</dbReference>
<proteinExistence type="predicted"/>
<dbReference type="InterPro" id="IPR025478">
    <property type="entry name" value="COP23"/>
</dbReference>
<evidence type="ECO:0000313" key="3">
    <source>
        <dbReference type="Proteomes" id="UP000667802"/>
    </source>
</evidence>
<accession>A0AAP5I7B8</accession>
<feature type="signal peptide" evidence="1">
    <location>
        <begin position="1"/>
        <end position="26"/>
    </location>
</feature>
<evidence type="ECO:0000256" key="1">
    <source>
        <dbReference type="SAM" id="SignalP"/>
    </source>
</evidence>
<evidence type="ECO:0000313" key="2">
    <source>
        <dbReference type="EMBL" id="MDR9896186.1"/>
    </source>
</evidence>
<keyword evidence="1" id="KW-0732">Signal</keyword>
<dbReference type="EMBL" id="JAALHA020000007">
    <property type="protein sequence ID" value="MDR9896186.1"/>
    <property type="molecule type" value="Genomic_DNA"/>
</dbReference>
<organism evidence="2 3">
    <name type="scientific">Aetokthonos hydrillicola Thurmond2011</name>
    <dbReference type="NCBI Taxonomy" id="2712845"/>
    <lineage>
        <taxon>Bacteria</taxon>
        <taxon>Bacillati</taxon>
        <taxon>Cyanobacteriota</taxon>
        <taxon>Cyanophyceae</taxon>
        <taxon>Nostocales</taxon>
        <taxon>Hapalosiphonaceae</taxon>
        <taxon>Aetokthonos</taxon>
    </lineage>
</organism>
<keyword evidence="3" id="KW-1185">Reference proteome</keyword>
<comment type="caution">
    <text evidence="2">The sequence shown here is derived from an EMBL/GenBank/DDBJ whole genome shotgun (WGS) entry which is preliminary data.</text>
</comment>
<name>A0AAP5I7B8_9CYAN</name>
<gene>
    <name evidence="2" type="ORF">G7B40_016690</name>
</gene>
<dbReference type="AlphaFoldDB" id="A0AAP5I7B8"/>